<keyword evidence="9" id="KW-1185">Reference proteome</keyword>
<protein>
    <submittedName>
        <fullName evidence="8">Heparinase II/III family protein</fullName>
    </submittedName>
</protein>
<keyword evidence="2" id="KW-0732">Signal</keyword>
<keyword evidence="3" id="KW-0574">Periplasm</keyword>
<evidence type="ECO:0000256" key="1">
    <source>
        <dbReference type="ARBA" id="ARBA00004418"/>
    </source>
</evidence>
<comment type="caution">
    <text evidence="8">The sequence shown here is derived from an EMBL/GenBank/DDBJ whole genome shotgun (WGS) entry which is preliminary data.</text>
</comment>
<dbReference type="InterPro" id="IPR008929">
    <property type="entry name" value="Chondroitin_lyas"/>
</dbReference>
<name>A0ABT7W5F3_9BORD</name>
<dbReference type="Gene3D" id="1.50.10.100">
    <property type="entry name" value="Chondroitin AC/alginate lyase"/>
    <property type="match status" value="1"/>
</dbReference>
<keyword evidence="4" id="KW-0456">Lyase</keyword>
<sequence>MNDAQPAHAGEEQDRDSSVDQPRPMPGTAPTLDEAGGRPAKDPPQGVTLRLVQPVGHELPITPPRPGGPIKCAHLHMVLGQSCLQEDGNALLYKPRKDVDFYRLDLPLDWNMDPFSDENWRGQLHMWRMLDFLMPAFEKNPDPAPMRHFIDIVRDWHRYHIVEQQASRFAWKDMMVGLRAMKLAYIISQWQHGLVQVAPSDVVCLDEMVRAHLAFMLDRKNVRFNNHTLSDLVGARALAEVVAPATADEIERFVDEIFVELLKRQFTEDGVHRENSTGYQKFALEYLQKLRRSGWFDKYGLNEVVAKAKRVLPWFVMPDGRVAPIGDTGGAAPFKNTEKPWFSGQNQVFNSSGYVIIRSDGQGQMRDASYFFFAGASHTIAHKQADDLSFIWYHGEDILCDPGKYGYTNDDNRRYVISRPAHNTVTIDSPKDGRGAAGLYGSAVREFSSHEWGHYLSAAVDFKGLAYRHERYCFYSVDGWLLVMDKISSPVHRDFSQWSHFAPQIIDFVPVSNGYQAALPSGRKLGIRIATTHACETKLIRGATTPSLQGWTSQSYNRVEPSTAMQVRQQNGRISFATLYSLDDVACQVGFVSDNILACSMQGGQRKLQIQITQSGCQVTAS</sequence>
<evidence type="ECO:0000313" key="9">
    <source>
        <dbReference type="Proteomes" id="UP001175604"/>
    </source>
</evidence>
<dbReference type="PANTHER" id="PTHR39210:SF1">
    <property type="entry name" value="HEPARIN-SULFATE LYASE"/>
    <property type="match status" value="1"/>
</dbReference>
<evidence type="ECO:0000256" key="4">
    <source>
        <dbReference type="ARBA" id="ARBA00023239"/>
    </source>
</evidence>
<feature type="region of interest" description="Disordered" evidence="5">
    <location>
        <begin position="1"/>
        <end position="46"/>
    </location>
</feature>
<feature type="domain" description="Heparinase II/III-like C-terminal" evidence="6">
    <location>
        <begin position="348"/>
        <end position="563"/>
    </location>
</feature>
<dbReference type="PANTHER" id="PTHR39210">
    <property type="entry name" value="HEPARIN-SULFATE LYASE"/>
    <property type="match status" value="1"/>
</dbReference>
<organism evidence="8 9">
    <name type="scientific">Bordetella petrii</name>
    <dbReference type="NCBI Taxonomy" id="94624"/>
    <lineage>
        <taxon>Bacteria</taxon>
        <taxon>Pseudomonadati</taxon>
        <taxon>Pseudomonadota</taxon>
        <taxon>Betaproteobacteria</taxon>
        <taxon>Burkholderiales</taxon>
        <taxon>Alcaligenaceae</taxon>
        <taxon>Bordetella</taxon>
    </lineage>
</organism>
<reference evidence="8" key="1">
    <citation type="submission" date="2023-06" db="EMBL/GenBank/DDBJ databases">
        <title>full genome analysis of Phenantherene degrader P3.</title>
        <authorList>
            <person name="Akbar A."/>
            <person name="Rahmeh R."/>
            <person name="Kishk M."/>
        </authorList>
    </citation>
    <scope>NUCLEOTIDE SEQUENCE</scope>
    <source>
        <strain evidence="8">P3</strain>
    </source>
</reference>
<evidence type="ECO:0000256" key="2">
    <source>
        <dbReference type="ARBA" id="ARBA00022729"/>
    </source>
</evidence>
<dbReference type="Pfam" id="PF07940">
    <property type="entry name" value="Hepar_II_III_C"/>
    <property type="match status" value="1"/>
</dbReference>
<proteinExistence type="predicted"/>
<evidence type="ECO:0000313" key="8">
    <source>
        <dbReference type="EMBL" id="MDM9560430.1"/>
    </source>
</evidence>
<feature type="compositionally biased region" description="Basic and acidic residues" evidence="5">
    <location>
        <begin position="9"/>
        <end position="18"/>
    </location>
</feature>
<evidence type="ECO:0000259" key="7">
    <source>
        <dbReference type="Pfam" id="PF16889"/>
    </source>
</evidence>
<gene>
    <name evidence="8" type="ORF">QUC21_15440</name>
</gene>
<dbReference type="RefSeq" id="WP_289786032.1">
    <property type="nucleotide sequence ID" value="NZ_JAUDJE010000013.1"/>
</dbReference>
<evidence type="ECO:0000256" key="3">
    <source>
        <dbReference type="ARBA" id="ARBA00022764"/>
    </source>
</evidence>
<dbReference type="EMBL" id="JAUDJE010000013">
    <property type="protein sequence ID" value="MDM9560430.1"/>
    <property type="molecule type" value="Genomic_DNA"/>
</dbReference>
<comment type="subcellular location">
    <subcellularLocation>
        <location evidence="1">Periplasm</location>
    </subcellularLocation>
</comment>
<accession>A0ABT7W5F3</accession>
<evidence type="ECO:0000256" key="5">
    <source>
        <dbReference type="SAM" id="MobiDB-lite"/>
    </source>
</evidence>
<dbReference type="Pfam" id="PF16889">
    <property type="entry name" value="Hepar_II_III_N"/>
    <property type="match status" value="1"/>
</dbReference>
<dbReference type="InterPro" id="IPR012480">
    <property type="entry name" value="Hepar_II_III_C"/>
</dbReference>
<evidence type="ECO:0000259" key="6">
    <source>
        <dbReference type="Pfam" id="PF07940"/>
    </source>
</evidence>
<dbReference type="Gene3D" id="2.70.98.70">
    <property type="match status" value="1"/>
</dbReference>
<feature type="domain" description="Heparin-sulfate lyase N-terminal" evidence="7">
    <location>
        <begin position="95"/>
        <end position="292"/>
    </location>
</feature>
<dbReference type="Proteomes" id="UP001175604">
    <property type="component" value="Unassembled WGS sequence"/>
</dbReference>
<dbReference type="InterPro" id="IPR031680">
    <property type="entry name" value="Hepar_II_III_N"/>
</dbReference>